<gene>
    <name evidence="3" type="ORF">B0J11DRAFT_430471</name>
</gene>
<feature type="region of interest" description="Disordered" evidence="1">
    <location>
        <begin position="1"/>
        <end position="29"/>
    </location>
</feature>
<keyword evidence="4" id="KW-1185">Reference proteome</keyword>
<evidence type="ECO:0000256" key="1">
    <source>
        <dbReference type="SAM" id="MobiDB-lite"/>
    </source>
</evidence>
<dbReference type="InterPro" id="IPR012312">
    <property type="entry name" value="Hemerythrin-like"/>
</dbReference>
<dbReference type="PANTHER" id="PTHR38048:SF1">
    <property type="entry name" value="HEMERYTHRIN-LIKE DOMAIN-CONTAINING PROTEIN"/>
    <property type="match status" value="1"/>
</dbReference>
<dbReference type="Proteomes" id="UP000700596">
    <property type="component" value="Unassembled WGS sequence"/>
</dbReference>
<dbReference type="CDD" id="cd12108">
    <property type="entry name" value="Hr-like"/>
    <property type="match status" value="1"/>
</dbReference>
<evidence type="ECO:0000313" key="4">
    <source>
        <dbReference type="Proteomes" id="UP000700596"/>
    </source>
</evidence>
<evidence type="ECO:0000259" key="2">
    <source>
        <dbReference type="Pfam" id="PF01814"/>
    </source>
</evidence>
<proteinExistence type="predicted"/>
<evidence type="ECO:0000313" key="3">
    <source>
        <dbReference type="EMBL" id="KAH7130488.1"/>
    </source>
</evidence>
<accession>A0A9P9IPR8</accession>
<sequence length="202" mass="23381">MGEQQPETAQLASAETAPPAPEPAKPASAALCEEKEKPLPKLSATEFRIYNRMAEHMDYFHNNFRSTWTMLITTCTNNKRPAGMSINQFLSSISQLIHHLTMHHTIEEQHIFPVLAKKMPAFRKELELLSQHREIHKGLDRLEEYVEACRSGERELRLGELKGILDGFGDVLWQHLDDEVKQLGAENMRRFWSVEEMRRMPM</sequence>
<dbReference type="PANTHER" id="PTHR38048">
    <property type="entry name" value="EXPRESSED PROTEIN"/>
    <property type="match status" value="1"/>
</dbReference>
<dbReference type="AlphaFoldDB" id="A0A9P9IPR8"/>
<feature type="domain" description="Hemerythrin-like" evidence="2">
    <location>
        <begin position="54"/>
        <end position="181"/>
    </location>
</feature>
<comment type="caution">
    <text evidence="3">The sequence shown here is derived from an EMBL/GenBank/DDBJ whole genome shotgun (WGS) entry which is preliminary data.</text>
</comment>
<dbReference type="EMBL" id="JAGMWT010000004">
    <property type="protein sequence ID" value="KAH7130488.1"/>
    <property type="molecule type" value="Genomic_DNA"/>
</dbReference>
<dbReference type="InterPro" id="IPR053206">
    <property type="entry name" value="Dimeric_xanthone_biosynth"/>
</dbReference>
<dbReference type="Gene3D" id="1.20.120.520">
    <property type="entry name" value="nmb1532 protein domain like"/>
    <property type="match status" value="1"/>
</dbReference>
<name>A0A9P9IPR8_9PLEO</name>
<feature type="compositionally biased region" description="Polar residues" evidence="1">
    <location>
        <begin position="1"/>
        <end position="11"/>
    </location>
</feature>
<protein>
    <recommendedName>
        <fullName evidence="2">Hemerythrin-like domain-containing protein</fullName>
    </recommendedName>
</protein>
<dbReference type="OrthoDB" id="10044044at2759"/>
<organism evidence="3 4">
    <name type="scientific">Dendryphion nanum</name>
    <dbReference type="NCBI Taxonomy" id="256645"/>
    <lineage>
        <taxon>Eukaryota</taxon>
        <taxon>Fungi</taxon>
        <taxon>Dikarya</taxon>
        <taxon>Ascomycota</taxon>
        <taxon>Pezizomycotina</taxon>
        <taxon>Dothideomycetes</taxon>
        <taxon>Pleosporomycetidae</taxon>
        <taxon>Pleosporales</taxon>
        <taxon>Torulaceae</taxon>
        <taxon>Dendryphion</taxon>
    </lineage>
</organism>
<dbReference type="Pfam" id="PF01814">
    <property type="entry name" value="Hemerythrin"/>
    <property type="match status" value="1"/>
</dbReference>
<reference evidence="3" key="1">
    <citation type="journal article" date="2021" name="Nat. Commun.">
        <title>Genetic determinants of endophytism in the Arabidopsis root mycobiome.</title>
        <authorList>
            <person name="Mesny F."/>
            <person name="Miyauchi S."/>
            <person name="Thiergart T."/>
            <person name="Pickel B."/>
            <person name="Atanasova L."/>
            <person name="Karlsson M."/>
            <person name="Huettel B."/>
            <person name="Barry K.W."/>
            <person name="Haridas S."/>
            <person name="Chen C."/>
            <person name="Bauer D."/>
            <person name="Andreopoulos W."/>
            <person name="Pangilinan J."/>
            <person name="LaButti K."/>
            <person name="Riley R."/>
            <person name="Lipzen A."/>
            <person name="Clum A."/>
            <person name="Drula E."/>
            <person name="Henrissat B."/>
            <person name="Kohler A."/>
            <person name="Grigoriev I.V."/>
            <person name="Martin F.M."/>
            <person name="Hacquard S."/>
        </authorList>
    </citation>
    <scope>NUCLEOTIDE SEQUENCE</scope>
    <source>
        <strain evidence="3">MPI-CAGE-CH-0243</strain>
    </source>
</reference>